<dbReference type="EMBL" id="JARJCN010000050">
    <property type="protein sequence ID" value="KAJ7081340.1"/>
    <property type="molecule type" value="Genomic_DNA"/>
</dbReference>
<evidence type="ECO:0000313" key="1">
    <source>
        <dbReference type="EMBL" id="KAJ7081340.1"/>
    </source>
</evidence>
<comment type="caution">
    <text evidence="1">The sequence shown here is derived from an EMBL/GenBank/DDBJ whole genome shotgun (WGS) entry which is preliminary data.</text>
</comment>
<dbReference type="AlphaFoldDB" id="A0AAD6TZ35"/>
<accession>A0AAD6TZ35</accession>
<dbReference type="Proteomes" id="UP001222325">
    <property type="component" value="Unassembled WGS sequence"/>
</dbReference>
<gene>
    <name evidence="1" type="ORF">B0H15DRAFT_854791</name>
</gene>
<organism evidence="1 2">
    <name type="scientific">Mycena belliarum</name>
    <dbReference type="NCBI Taxonomy" id="1033014"/>
    <lineage>
        <taxon>Eukaryota</taxon>
        <taxon>Fungi</taxon>
        <taxon>Dikarya</taxon>
        <taxon>Basidiomycota</taxon>
        <taxon>Agaricomycotina</taxon>
        <taxon>Agaricomycetes</taxon>
        <taxon>Agaricomycetidae</taxon>
        <taxon>Agaricales</taxon>
        <taxon>Marasmiineae</taxon>
        <taxon>Mycenaceae</taxon>
        <taxon>Mycena</taxon>
    </lineage>
</organism>
<proteinExistence type="predicted"/>
<evidence type="ECO:0000313" key="2">
    <source>
        <dbReference type="Proteomes" id="UP001222325"/>
    </source>
</evidence>
<sequence>MSRLTGRRREREGGQREVRRRRLARAETLHFLASMSSGKLEAPWGRNLGKGLRPTVRCGARGAPRPTKLDLRGLEADRASSCLLNSATKVSRNVRASGPRFRLIDISHYPQVSTRRADFKFNSSAPVIYEPKVLVPSQETSCTIFEYKIVKLTRAFKWHKVLEAN</sequence>
<reference evidence="1" key="1">
    <citation type="submission" date="2023-03" db="EMBL/GenBank/DDBJ databases">
        <title>Massive genome expansion in bonnet fungi (Mycena s.s.) driven by repeated elements and novel gene families across ecological guilds.</title>
        <authorList>
            <consortium name="Lawrence Berkeley National Laboratory"/>
            <person name="Harder C.B."/>
            <person name="Miyauchi S."/>
            <person name="Viragh M."/>
            <person name="Kuo A."/>
            <person name="Thoen E."/>
            <person name="Andreopoulos B."/>
            <person name="Lu D."/>
            <person name="Skrede I."/>
            <person name="Drula E."/>
            <person name="Henrissat B."/>
            <person name="Morin E."/>
            <person name="Kohler A."/>
            <person name="Barry K."/>
            <person name="LaButti K."/>
            <person name="Morin E."/>
            <person name="Salamov A."/>
            <person name="Lipzen A."/>
            <person name="Mereny Z."/>
            <person name="Hegedus B."/>
            <person name="Baldrian P."/>
            <person name="Stursova M."/>
            <person name="Weitz H."/>
            <person name="Taylor A."/>
            <person name="Grigoriev I.V."/>
            <person name="Nagy L.G."/>
            <person name="Martin F."/>
            <person name="Kauserud H."/>
        </authorList>
    </citation>
    <scope>NUCLEOTIDE SEQUENCE</scope>
    <source>
        <strain evidence="1">CBHHK173m</strain>
    </source>
</reference>
<name>A0AAD6TZ35_9AGAR</name>
<protein>
    <submittedName>
        <fullName evidence="1">Uncharacterized protein</fullName>
    </submittedName>
</protein>
<keyword evidence="2" id="KW-1185">Reference proteome</keyword>